<keyword evidence="11" id="KW-0812">Transmembrane</keyword>
<evidence type="ECO:0000313" key="15">
    <source>
        <dbReference type="Proteomes" id="UP000483820"/>
    </source>
</evidence>
<feature type="compositionally biased region" description="Basic and acidic residues" evidence="10">
    <location>
        <begin position="239"/>
        <end position="254"/>
    </location>
</feature>
<evidence type="ECO:0000259" key="13">
    <source>
        <dbReference type="PROSITE" id="PS50199"/>
    </source>
</evidence>
<evidence type="ECO:0000256" key="8">
    <source>
        <dbReference type="PROSITE-ProRule" id="PRU00176"/>
    </source>
</evidence>
<evidence type="ECO:0000256" key="10">
    <source>
        <dbReference type="SAM" id="MobiDB-lite"/>
    </source>
</evidence>
<evidence type="ECO:0000256" key="7">
    <source>
        <dbReference type="ARBA" id="ARBA00023242"/>
    </source>
</evidence>
<dbReference type="GeneID" id="9815535"/>
<dbReference type="InterPro" id="IPR035979">
    <property type="entry name" value="RBD_domain_sf"/>
</dbReference>
<feature type="domain" description="RRM" evidence="12">
    <location>
        <begin position="309"/>
        <end position="395"/>
    </location>
</feature>
<feature type="compositionally biased region" description="Low complexity" evidence="10">
    <location>
        <begin position="93"/>
        <end position="119"/>
    </location>
</feature>
<comment type="similarity">
    <text evidence="2">Belongs to the RRM TET family.</text>
</comment>
<keyword evidence="11" id="KW-1133">Transmembrane helix</keyword>
<organism evidence="14 15">
    <name type="scientific">Caenorhabditis remanei</name>
    <name type="common">Caenorhabditis vulgaris</name>
    <dbReference type="NCBI Taxonomy" id="31234"/>
    <lineage>
        <taxon>Eukaryota</taxon>
        <taxon>Metazoa</taxon>
        <taxon>Ecdysozoa</taxon>
        <taxon>Nematoda</taxon>
        <taxon>Chromadorea</taxon>
        <taxon>Rhabditida</taxon>
        <taxon>Rhabditina</taxon>
        <taxon>Rhabditomorpha</taxon>
        <taxon>Rhabditoidea</taxon>
        <taxon>Rhabditidae</taxon>
        <taxon>Peloderinae</taxon>
        <taxon>Caenorhabditis</taxon>
    </lineage>
</organism>
<dbReference type="InterPro" id="IPR034870">
    <property type="entry name" value="TET_fam"/>
</dbReference>
<feature type="domain" description="RanBP2-type" evidence="13">
    <location>
        <begin position="506"/>
        <end position="535"/>
    </location>
</feature>
<keyword evidence="6 8" id="KW-0694">RNA-binding</keyword>
<dbReference type="PANTHER" id="PTHR23238">
    <property type="entry name" value="RNA BINDING PROTEIN"/>
    <property type="match status" value="1"/>
</dbReference>
<dbReference type="GO" id="GO:0003723">
    <property type="term" value="F:RNA binding"/>
    <property type="evidence" value="ECO:0007669"/>
    <property type="project" value="UniProtKB-UniRule"/>
</dbReference>
<evidence type="ECO:0000256" key="1">
    <source>
        <dbReference type="ARBA" id="ARBA00004123"/>
    </source>
</evidence>
<keyword evidence="11" id="KW-0472">Membrane</keyword>
<feature type="region of interest" description="Disordered" evidence="10">
    <location>
        <begin position="529"/>
        <end position="557"/>
    </location>
</feature>
<dbReference type="FunFam" id="4.10.1060.10:FF:000031">
    <property type="entry name" value="FUS/TLS RNA binding protein homolog"/>
    <property type="match status" value="1"/>
</dbReference>
<sequence length="557" mass="57372">MQVRPTERSRNARPRRKRADVFRYVRLATFFFYVFCSQFSFIIDLLSISDDVPNRTENLDLKTTTIMASYDQSQPDYSTPEGQQAYWAYYQQQQQQQGAQPEQYGSYNNPGAQAVAAGAHAHDPYSKSQQDPYASAAAYGGHEQAPQQQPQNPYAPPPPGNDPYGQGAGGPPAGSDPYGQSRGGSRGGFRGGYESGRGGAGRGFDGGRSGFESGRGGYGGEGSGRGGFGGSSGGGRGGFDGERRGGSRWDDGNSDRQGGPPGGRGGYQDRGPRRDGPGGGGGGYGGGGAGGAGAGSREFGSDGRVELKETVFVQGISTTANEAYIADVFSTCGDIAKNERGPRIKIYTDRNTGEPKGECMITFIDAAAAQQAITMYNGQPFPGGSSPMNISLAKFRADGGDRGGRGGGRGGFGGGGRGGPMGGRGGFGGDRGGYGGGGRGGYDGGRGGGGGFRGGDRGGDRGGFRGGDRGGFRGGDRGDRGGFRGGDRGGFRGGRGGGGNANMEQRKNDWPCDQCGNSNFAFRRECNQCQAPRPDGAGGGERRGGGGPPGGDRYRPY</sequence>
<dbReference type="InterPro" id="IPR000504">
    <property type="entry name" value="RRM_dom"/>
</dbReference>
<evidence type="ECO:0000256" key="4">
    <source>
        <dbReference type="ARBA" id="ARBA00022771"/>
    </source>
</evidence>
<evidence type="ECO:0000256" key="9">
    <source>
        <dbReference type="PROSITE-ProRule" id="PRU00322"/>
    </source>
</evidence>
<dbReference type="GO" id="GO:0005634">
    <property type="term" value="C:nucleus"/>
    <property type="evidence" value="ECO:0007669"/>
    <property type="project" value="UniProtKB-SubCell"/>
</dbReference>
<dbReference type="SMART" id="SM00360">
    <property type="entry name" value="RRM"/>
    <property type="match status" value="1"/>
</dbReference>
<evidence type="ECO:0000256" key="2">
    <source>
        <dbReference type="ARBA" id="ARBA00008448"/>
    </source>
</evidence>
<comment type="subcellular location">
    <subcellularLocation>
        <location evidence="1">Nucleus</location>
    </subcellularLocation>
</comment>
<dbReference type="GO" id="GO:0006355">
    <property type="term" value="P:regulation of DNA-templated transcription"/>
    <property type="evidence" value="ECO:0007669"/>
    <property type="project" value="InterPro"/>
</dbReference>
<dbReference type="EMBL" id="WUAV01000002">
    <property type="protein sequence ID" value="KAF1766475.1"/>
    <property type="molecule type" value="Genomic_DNA"/>
</dbReference>
<dbReference type="PROSITE" id="PS50199">
    <property type="entry name" value="ZF_RANBP2_2"/>
    <property type="match status" value="1"/>
</dbReference>
<keyword evidence="7" id="KW-0539">Nucleus</keyword>
<keyword evidence="3" id="KW-0479">Metal-binding</keyword>
<dbReference type="PROSITE" id="PS01358">
    <property type="entry name" value="ZF_RANBP2_1"/>
    <property type="match status" value="1"/>
</dbReference>
<dbReference type="Gene3D" id="3.30.70.330">
    <property type="match status" value="1"/>
</dbReference>
<dbReference type="Gene3D" id="4.10.1060.10">
    <property type="entry name" value="Zinc finger, RanBP2-type"/>
    <property type="match status" value="1"/>
</dbReference>
<evidence type="ECO:0000256" key="6">
    <source>
        <dbReference type="ARBA" id="ARBA00022884"/>
    </source>
</evidence>
<dbReference type="PROSITE" id="PS50102">
    <property type="entry name" value="RRM"/>
    <property type="match status" value="1"/>
</dbReference>
<dbReference type="GO" id="GO:0008270">
    <property type="term" value="F:zinc ion binding"/>
    <property type="evidence" value="ECO:0007669"/>
    <property type="project" value="UniProtKB-KW"/>
</dbReference>
<dbReference type="InterPro" id="IPR012677">
    <property type="entry name" value="Nucleotide-bd_a/b_plait_sf"/>
</dbReference>
<accession>A0A6A5HGA9</accession>
<dbReference type="SUPFAM" id="SSF54928">
    <property type="entry name" value="RNA-binding domain, RBD"/>
    <property type="match status" value="1"/>
</dbReference>
<dbReference type="CTD" id="9815535"/>
<dbReference type="SMART" id="SM00547">
    <property type="entry name" value="ZnF_RBZ"/>
    <property type="match status" value="1"/>
</dbReference>
<feature type="compositionally biased region" description="Gly residues" evidence="10">
    <location>
        <begin position="491"/>
        <end position="500"/>
    </location>
</feature>
<dbReference type="RefSeq" id="XP_003113419.2">
    <property type="nucleotide sequence ID" value="XM_003113371.2"/>
</dbReference>
<keyword evidence="5" id="KW-0862">Zinc</keyword>
<feature type="transmembrane region" description="Helical" evidence="11">
    <location>
        <begin position="21"/>
        <end position="43"/>
    </location>
</feature>
<evidence type="ECO:0000256" key="11">
    <source>
        <dbReference type="SAM" id="Phobius"/>
    </source>
</evidence>
<feature type="compositionally biased region" description="Gly residues" evidence="10">
    <location>
        <begin position="277"/>
        <end position="294"/>
    </location>
</feature>
<feature type="compositionally biased region" description="Gly residues" evidence="10">
    <location>
        <begin position="259"/>
        <end position="268"/>
    </location>
</feature>
<name>A0A6A5HGA9_CAERE</name>
<dbReference type="InterPro" id="IPR036443">
    <property type="entry name" value="Znf_RanBP2_sf"/>
</dbReference>
<evidence type="ECO:0000256" key="5">
    <source>
        <dbReference type="ARBA" id="ARBA00022833"/>
    </source>
</evidence>
<feature type="compositionally biased region" description="Gly residues" evidence="10">
    <location>
        <begin position="181"/>
        <end position="238"/>
    </location>
</feature>
<dbReference type="Proteomes" id="UP000483820">
    <property type="component" value="Chromosome II"/>
</dbReference>
<dbReference type="KEGG" id="crq:GCK72_006432"/>
<evidence type="ECO:0000256" key="3">
    <source>
        <dbReference type="ARBA" id="ARBA00022723"/>
    </source>
</evidence>
<feature type="region of interest" description="Disordered" evidence="10">
    <location>
        <begin position="93"/>
        <end position="300"/>
    </location>
</feature>
<protein>
    <submittedName>
        <fullName evidence="14">Uncharacterized protein</fullName>
    </submittedName>
</protein>
<feature type="region of interest" description="Disordered" evidence="10">
    <location>
        <begin position="400"/>
        <end position="514"/>
    </location>
</feature>
<dbReference type="Pfam" id="PF00641">
    <property type="entry name" value="Zn_ribbon_RanBP"/>
    <property type="match status" value="1"/>
</dbReference>
<reference evidence="14 15" key="1">
    <citation type="submission" date="2019-12" db="EMBL/GenBank/DDBJ databases">
        <title>Chromosome-level assembly of the Caenorhabditis remanei genome.</title>
        <authorList>
            <person name="Teterina A.A."/>
            <person name="Willis J.H."/>
            <person name="Phillips P.C."/>
        </authorList>
    </citation>
    <scope>NUCLEOTIDE SEQUENCE [LARGE SCALE GENOMIC DNA]</scope>
    <source>
        <strain evidence="14 15">PX506</strain>
        <tissue evidence="14">Whole organism</tissue>
    </source>
</reference>
<comment type="caution">
    <text evidence="14">The sequence shown here is derived from an EMBL/GenBank/DDBJ whole genome shotgun (WGS) entry which is preliminary data.</text>
</comment>
<gene>
    <name evidence="14" type="ORF">GCK72_006432</name>
</gene>
<dbReference type="AlphaFoldDB" id="A0A6A5HGA9"/>
<keyword evidence="4 9" id="KW-0863">Zinc-finger</keyword>
<dbReference type="InterPro" id="IPR001876">
    <property type="entry name" value="Znf_RanBP2"/>
</dbReference>
<feature type="compositionally biased region" description="Gly residues" evidence="10">
    <location>
        <begin position="405"/>
        <end position="453"/>
    </location>
</feature>
<dbReference type="SUPFAM" id="SSF90209">
    <property type="entry name" value="Ran binding protein zinc finger-like"/>
    <property type="match status" value="1"/>
</dbReference>
<dbReference type="FunFam" id="3.30.70.330:FF:001957">
    <property type="match status" value="1"/>
</dbReference>
<proteinExistence type="inferred from homology"/>
<evidence type="ECO:0000313" key="14">
    <source>
        <dbReference type="EMBL" id="KAF1766475.1"/>
    </source>
</evidence>
<dbReference type="Pfam" id="PF00076">
    <property type="entry name" value="RRM_1"/>
    <property type="match status" value="1"/>
</dbReference>
<evidence type="ECO:0000259" key="12">
    <source>
        <dbReference type="PROSITE" id="PS50102"/>
    </source>
</evidence>
<feature type="compositionally biased region" description="Basic and acidic residues" evidence="10">
    <location>
        <begin position="454"/>
        <end position="490"/>
    </location>
</feature>